<gene>
    <name evidence="1" type="ORF">T11_6259</name>
</gene>
<dbReference type="AlphaFoldDB" id="A0A0V1GX54"/>
<name>A0A0V1GX54_9BILA</name>
<evidence type="ECO:0000313" key="1">
    <source>
        <dbReference type="EMBL" id="KRZ02726.1"/>
    </source>
</evidence>
<dbReference type="PANTHER" id="PTHR47331">
    <property type="entry name" value="PHD-TYPE DOMAIN-CONTAINING PROTEIN"/>
    <property type="match status" value="1"/>
</dbReference>
<evidence type="ECO:0000313" key="2">
    <source>
        <dbReference type="Proteomes" id="UP000055024"/>
    </source>
</evidence>
<keyword evidence="2" id="KW-1185">Reference proteome</keyword>
<dbReference type="EMBL" id="JYDP01000218">
    <property type="protein sequence ID" value="KRZ02726.1"/>
    <property type="molecule type" value="Genomic_DNA"/>
</dbReference>
<dbReference type="STRING" id="268475.A0A0V1GX54"/>
<comment type="caution">
    <text evidence="1">The sequence shown here is derived from an EMBL/GenBank/DDBJ whole genome shotgun (WGS) entry which is preliminary data.</text>
</comment>
<dbReference type="InterPro" id="IPR008042">
    <property type="entry name" value="Retrotrans_Pao"/>
</dbReference>
<protein>
    <submittedName>
        <fullName evidence="1">Uncharacterized protein</fullName>
    </submittedName>
</protein>
<accession>A0A0V1GX54</accession>
<dbReference type="OrthoDB" id="5920525at2759"/>
<dbReference type="Pfam" id="PF05380">
    <property type="entry name" value="Peptidase_A17"/>
    <property type="match status" value="1"/>
</dbReference>
<dbReference type="InterPro" id="IPR043502">
    <property type="entry name" value="DNA/RNA_pol_sf"/>
</dbReference>
<dbReference type="Proteomes" id="UP000055024">
    <property type="component" value="Unassembled WGS sequence"/>
</dbReference>
<reference evidence="1 2" key="1">
    <citation type="submission" date="2015-01" db="EMBL/GenBank/DDBJ databases">
        <title>Evolution of Trichinella species and genotypes.</title>
        <authorList>
            <person name="Korhonen P.K."/>
            <person name="Edoardo P."/>
            <person name="Giuseppe L.R."/>
            <person name="Gasser R.B."/>
        </authorList>
    </citation>
    <scope>NUCLEOTIDE SEQUENCE [LARGE SCALE GENOMIC DNA]</scope>
    <source>
        <strain evidence="1">ISS1029</strain>
    </source>
</reference>
<dbReference type="SUPFAM" id="SSF56672">
    <property type="entry name" value="DNA/RNA polymerases"/>
    <property type="match status" value="1"/>
</dbReference>
<dbReference type="PANTHER" id="PTHR47331:SF5">
    <property type="entry name" value="RIBONUCLEASE H"/>
    <property type="match status" value="1"/>
</dbReference>
<sequence>MSAVAQKTITSCTHTQRRFGVEYVIFINAECQCSHLGTSNFPTIPWRASVGDVPVGFRLPTVAHQEKDCRSDQIGLMGYAERVKITNTSQRLLAFELADQFPRPAAKIDVLIGMDFYNKFTTNEMIIRRGENEPYALETPFGWILSAPISSNVDDEGTCAMGIEEPPDEVSKTSLFLKDSIIYDGNRYVVELPWINNSKMLPDNFKHALARLQQTERTMSRDPDIAIACRKSLKEYLDDNIIKEIDQDNGNEGKIWYLPHRMVVRKDNSTKKYRIVFDGSARYKGISLNEHLDAGPALQSDMVSLLHRFGVYSIAVQADITKMFLHIGLNEKDLIRHHAELKKQACPDAAQIVENNIYVDDVLLSIENQEAARRVIKDLNNLMESGGEKDEFTFVSLNIEDEKNCTRRKLISDASKLFDPLGFLTPFVVQAKILFQKLCQADMDWDESLLSSIAQHWKTNSIELHVYGDASKWAYETAAYLKIISEDKKIVRDSSWRSRDQIVLSWIRSEARNWKLFVRNRVELTQQLTEPKLWKYCPSESNPVDLISRETSITKLKDCRIWWEGLPSLLNPESCWSQKTSEEISQHPEALKESSLLVGT</sequence>
<organism evidence="1 2">
    <name type="scientific">Trichinella zimbabwensis</name>
    <dbReference type="NCBI Taxonomy" id="268475"/>
    <lineage>
        <taxon>Eukaryota</taxon>
        <taxon>Metazoa</taxon>
        <taxon>Ecdysozoa</taxon>
        <taxon>Nematoda</taxon>
        <taxon>Enoplea</taxon>
        <taxon>Dorylaimia</taxon>
        <taxon>Trichinellida</taxon>
        <taxon>Trichinellidae</taxon>
        <taxon>Trichinella</taxon>
    </lineage>
</organism>
<proteinExistence type="predicted"/>